<comment type="caution">
    <text evidence="1">The sequence shown here is derived from an EMBL/GenBank/DDBJ whole genome shotgun (WGS) entry which is preliminary data.</text>
</comment>
<protein>
    <submittedName>
        <fullName evidence="1">Uncharacterized protein</fullName>
    </submittedName>
</protein>
<evidence type="ECO:0000313" key="1">
    <source>
        <dbReference type="EMBL" id="KAK3284705.1"/>
    </source>
</evidence>
<proteinExistence type="predicted"/>
<sequence length="110" mass="12073">MSTGPHRARQHSTSGVGLVVSGGACAPDTKRDYDIFAIDNKCYDSYESAIPTFLPLCHLPLVVLGHVTPWPRTGIGWYLRGRSGYRLSWGRSPSPMPQSTCHQTHHGLVV</sequence>
<accession>A0AAE0LHA2</accession>
<dbReference type="EMBL" id="LGRX02002194">
    <property type="protein sequence ID" value="KAK3284705.1"/>
    <property type="molecule type" value="Genomic_DNA"/>
</dbReference>
<dbReference type="PROSITE" id="PS51257">
    <property type="entry name" value="PROKAR_LIPOPROTEIN"/>
    <property type="match status" value="1"/>
</dbReference>
<reference evidence="1 2" key="1">
    <citation type="journal article" date="2015" name="Genome Biol. Evol.">
        <title>Comparative Genomics of a Bacterivorous Green Alga Reveals Evolutionary Causalities and Consequences of Phago-Mixotrophic Mode of Nutrition.</title>
        <authorList>
            <person name="Burns J.A."/>
            <person name="Paasch A."/>
            <person name="Narechania A."/>
            <person name="Kim E."/>
        </authorList>
    </citation>
    <scope>NUCLEOTIDE SEQUENCE [LARGE SCALE GENOMIC DNA]</scope>
    <source>
        <strain evidence="1 2">PLY_AMNH</strain>
    </source>
</reference>
<dbReference type="Proteomes" id="UP001190700">
    <property type="component" value="Unassembled WGS sequence"/>
</dbReference>
<keyword evidence="2" id="KW-1185">Reference proteome</keyword>
<gene>
    <name evidence="1" type="ORF">CYMTET_7653</name>
</gene>
<dbReference type="AlphaFoldDB" id="A0AAE0LHA2"/>
<name>A0AAE0LHA2_9CHLO</name>
<evidence type="ECO:0000313" key="2">
    <source>
        <dbReference type="Proteomes" id="UP001190700"/>
    </source>
</evidence>
<organism evidence="1 2">
    <name type="scientific">Cymbomonas tetramitiformis</name>
    <dbReference type="NCBI Taxonomy" id="36881"/>
    <lineage>
        <taxon>Eukaryota</taxon>
        <taxon>Viridiplantae</taxon>
        <taxon>Chlorophyta</taxon>
        <taxon>Pyramimonadophyceae</taxon>
        <taxon>Pyramimonadales</taxon>
        <taxon>Pyramimonadaceae</taxon>
        <taxon>Cymbomonas</taxon>
    </lineage>
</organism>